<organism evidence="3 4">
    <name type="scientific">Panaeolus cyanescens</name>
    <dbReference type="NCBI Taxonomy" id="181874"/>
    <lineage>
        <taxon>Eukaryota</taxon>
        <taxon>Fungi</taxon>
        <taxon>Dikarya</taxon>
        <taxon>Basidiomycota</taxon>
        <taxon>Agaricomycotina</taxon>
        <taxon>Agaricomycetes</taxon>
        <taxon>Agaricomycetidae</taxon>
        <taxon>Agaricales</taxon>
        <taxon>Agaricineae</taxon>
        <taxon>Galeropsidaceae</taxon>
        <taxon>Panaeolus</taxon>
    </lineage>
</organism>
<gene>
    <name evidence="3" type="ORF">CVT24_009632</name>
</gene>
<dbReference type="Proteomes" id="UP000284842">
    <property type="component" value="Unassembled WGS sequence"/>
</dbReference>
<feature type="transmembrane region" description="Helical" evidence="2">
    <location>
        <begin position="76"/>
        <end position="99"/>
    </location>
</feature>
<comment type="caution">
    <text evidence="3">The sequence shown here is derived from an EMBL/GenBank/DDBJ whole genome shotgun (WGS) entry which is preliminary data.</text>
</comment>
<feature type="region of interest" description="Disordered" evidence="1">
    <location>
        <begin position="256"/>
        <end position="292"/>
    </location>
</feature>
<feature type="compositionally biased region" description="Polar residues" evidence="1">
    <location>
        <begin position="263"/>
        <end position="273"/>
    </location>
</feature>
<protein>
    <submittedName>
        <fullName evidence="3">Uncharacterized protein</fullName>
    </submittedName>
</protein>
<feature type="transmembrane region" description="Helical" evidence="2">
    <location>
        <begin position="164"/>
        <end position="188"/>
    </location>
</feature>
<sequence length="292" mass="32268">MLTAAVLMFTFASLDVAFHLRHNLDAFVAYDGDPIDEFLKTSYWLSVMKMVCYVVQTFIGDSILLYRCWVVYNKRWLVIVVPVLLWLGTTVCGALTIFVQATLEDSSGALLNASSLVPFITSMLCLTLATNVLTTSLIVHRIWKIRREVRHRSTIHSQSPLTSVLIVLIESGLMYTCSIVILFGLYMASNNAQYGVSNAVVQIIGITFNLIITSVDRGEAVEPSSRHNHSHISRHGSAGSVPLHLINIQTTVTRHPDKDISPIKSTSVSSKADNGSGKETWEGGPSYPEARR</sequence>
<keyword evidence="2" id="KW-1133">Transmembrane helix</keyword>
<feature type="transmembrane region" description="Helical" evidence="2">
    <location>
        <begin position="119"/>
        <end position="143"/>
    </location>
</feature>
<evidence type="ECO:0000256" key="1">
    <source>
        <dbReference type="SAM" id="MobiDB-lite"/>
    </source>
</evidence>
<name>A0A409YA04_9AGAR</name>
<keyword evidence="4" id="KW-1185">Reference proteome</keyword>
<reference evidence="3 4" key="1">
    <citation type="journal article" date="2018" name="Evol. Lett.">
        <title>Horizontal gene cluster transfer increased hallucinogenic mushroom diversity.</title>
        <authorList>
            <person name="Reynolds H.T."/>
            <person name="Vijayakumar V."/>
            <person name="Gluck-Thaler E."/>
            <person name="Korotkin H.B."/>
            <person name="Matheny P.B."/>
            <person name="Slot J.C."/>
        </authorList>
    </citation>
    <scope>NUCLEOTIDE SEQUENCE [LARGE SCALE GENOMIC DNA]</scope>
    <source>
        <strain evidence="3 4">2629</strain>
    </source>
</reference>
<evidence type="ECO:0000256" key="2">
    <source>
        <dbReference type="SAM" id="Phobius"/>
    </source>
</evidence>
<keyword evidence="2" id="KW-0472">Membrane</keyword>
<evidence type="ECO:0000313" key="3">
    <source>
        <dbReference type="EMBL" id="PPQ99838.1"/>
    </source>
</evidence>
<keyword evidence="2" id="KW-0812">Transmembrane</keyword>
<proteinExistence type="predicted"/>
<evidence type="ECO:0000313" key="4">
    <source>
        <dbReference type="Proteomes" id="UP000284842"/>
    </source>
</evidence>
<dbReference type="OrthoDB" id="3357408at2759"/>
<dbReference type="AlphaFoldDB" id="A0A409YA04"/>
<dbReference type="EMBL" id="NHTK01001344">
    <property type="protein sequence ID" value="PPQ99838.1"/>
    <property type="molecule type" value="Genomic_DNA"/>
</dbReference>
<dbReference type="InParanoid" id="A0A409YA04"/>
<accession>A0A409YA04</accession>
<feature type="transmembrane region" description="Helical" evidence="2">
    <location>
        <begin position="194"/>
        <end position="212"/>
    </location>
</feature>